<dbReference type="Gene3D" id="3.40.50.300">
    <property type="entry name" value="P-loop containing nucleotide triphosphate hydrolases"/>
    <property type="match status" value="1"/>
</dbReference>
<evidence type="ECO:0000313" key="8">
    <source>
        <dbReference type="EMBL" id="CAD7234587.1"/>
    </source>
</evidence>
<dbReference type="InterPro" id="IPR027417">
    <property type="entry name" value="P-loop_NTPase"/>
</dbReference>
<dbReference type="PANTHER" id="PTHR24221:SF654">
    <property type="entry name" value="ATP-BINDING CASSETTE SUB-FAMILY B MEMBER 6"/>
    <property type="match status" value="1"/>
</dbReference>
<dbReference type="SMART" id="SM00382">
    <property type="entry name" value="AAA"/>
    <property type="match status" value="1"/>
</dbReference>
<dbReference type="GO" id="GO:0140359">
    <property type="term" value="F:ABC-type transporter activity"/>
    <property type="evidence" value="ECO:0007669"/>
    <property type="project" value="InterPro"/>
</dbReference>
<dbReference type="InterPro" id="IPR003593">
    <property type="entry name" value="AAA+_ATPase"/>
</dbReference>
<dbReference type="SUPFAM" id="SSF90123">
    <property type="entry name" value="ABC transporter transmembrane region"/>
    <property type="match status" value="1"/>
</dbReference>
<dbReference type="InterPro" id="IPR011527">
    <property type="entry name" value="ABC1_TM_dom"/>
</dbReference>
<dbReference type="PROSITE" id="PS50893">
    <property type="entry name" value="ABC_TRANSPORTER_2"/>
    <property type="match status" value="1"/>
</dbReference>
<dbReference type="InterPro" id="IPR017871">
    <property type="entry name" value="ABC_transporter-like_CS"/>
</dbReference>
<dbReference type="InterPro" id="IPR003439">
    <property type="entry name" value="ABC_transporter-like_ATP-bd"/>
</dbReference>
<evidence type="ECO:0000256" key="2">
    <source>
        <dbReference type="ARBA" id="ARBA00022692"/>
    </source>
</evidence>
<evidence type="ECO:0000256" key="6">
    <source>
        <dbReference type="ARBA" id="ARBA00023136"/>
    </source>
</evidence>
<keyword evidence="6" id="KW-0472">Membrane</keyword>
<name>A0A7R8WT36_9CRUS</name>
<dbReference type="Pfam" id="PF00005">
    <property type="entry name" value="ABC_tran"/>
    <property type="match status" value="1"/>
</dbReference>
<evidence type="ECO:0000256" key="5">
    <source>
        <dbReference type="ARBA" id="ARBA00022989"/>
    </source>
</evidence>
<reference evidence="8" key="1">
    <citation type="submission" date="2020-11" db="EMBL/GenBank/DDBJ databases">
        <authorList>
            <person name="Tran Van P."/>
        </authorList>
    </citation>
    <scope>NUCLEOTIDE SEQUENCE</scope>
</reference>
<protein>
    <submittedName>
        <fullName evidence="8">Uncharacterized protein</fullName>
    </submittedName>
</protein>
<evidence type="ECO:0000256" key="4">
    <source>
        <dbReference type="ARBA" id="ARBA00022840"/>
    </source>
</evidence>
<dbReference type="GO" id="GO:0016887">
    <property type="term" value="F:ATP hydrolysis activity"/>
    <property type="evidence" value="ECO:0007669"/>
    <property type="project" value="InterPro"/>
</dbReference>
<evidence type="ECO:0000256" key="7">
    <source>
        <dbReference type="ARBA" id="ARBA00024363"/>
    </source>
</evidence>
<dbReference type="Pfam" id="PF00664">
    <property type="entry name" value="ABC_membrane"/>
    <property type="match status" value="1"/>
</dbReference>
<evidence type="ECO:0000256" key="1">
    <source>
        <dbReference type="ARBA" id="ARBA00004141"/>
    </source>
</evidence>
<keyword evidence="5" id="KW-1133">Transmembrane helix</keyword>
<dbReference type="SUPFAM" id="SSF52540">
    <property type="entry name" value="P-loop containing nucleoside triphosphate hydrolases"/>
    <property type="match status" value="1"/>
</dbReference>
<dbReference type="InterPro" id="IPR036640">
    <property type="entry name" value="ABC1_TM_sf"/>
</dbReference>
<dbReference type="PROSITE" id="PS00211">
    <property type="entry name" value="ABC_TRANSPORTER_1"/>
    <property type="match status" value="1"/>
</dbReference>
<dbReference type="GO" id="GO:0034040">
    <property type="term" value="F:ATPase-coupled lipid transmembrane transporter activity"/>
    <property type="evidence" value="ECO:0007669"/>
    <property type="project" value="TreeGrafter"/>
</dbReference>
<sequence length="337" mass="37754">MYFIVPLRTGIVRDIRAELFDKYMRLPLSYYSDQRTGDLISRITLDVMEVEMSILKVIEPAKSFSGAYYNVQKGMAAVERIDALMQSVQEQSSADSNRTPLEFKDAISIENLSYTYPGDDKVVLRDVDLTISKGEVVALVGSSGSGKSTLADLIMGFYEIENGSIRIDGRSIKDIDISSLRSLFGLVSQHAILFNDSIRNNITFGQVDVDEKELIRAAEIANAREFIDELQDGFDTMIGDRGMKLSGGQRQRLTIARAILYDPQILILDEATSSLDSESEKLVQDALDKILHDRTSVIIAHRLSTIRNADKIVVMDEGKIIAIGKHEELYRNTPLYR</sequence>
<dbReference type="Gene3D" id="1.20.1560.10">
    <property type="entry name" value="ABC transporter type 1, transmembrane domain"/>
    <property type="match status" value="2"/>
</dbReference>
<dbReference type="FunFam" id="3.40.50.300:FF:000218">
    <property type="entry name" value="Multidrug ABC transporter ATP-binding protein"/>
    <property type="match status" value="1"/>
</dbReference>
<evidence type="ECO:0000256" key="3">
    <source>
        <dbReference type="ARBA" id="ARBA00022741"/>
    </source>
</evidence>
<comment type="similarity">
    <text evidence="7">Belongs to the ABC transporter superfamily. ABCB family. Heavy Metal importer (TC 3.A.1.210) subfamily.</text>
</comment>
<dbReference type="GO" id="GO:0005524">
    <property type="term" value="F:ATP binding"/>
    <property type="evidence" value="ECO:0007669"/>
    <property type="project" value="UniProtKB-KW"/>
</dbReference>
<dbReference type="EMBL" id="OB669147">
    <property type="protein sequence ID" value="CAD7234587.1"/>
    <property type="molecule type" value="Genomic_DNA"/>
</dbReference>
<keyword evidence="4" id="KW-0067">ATP-binding</keyword>
<keyword evidence="2" id="KW-0812">Transmembrane</keyword>
<dbReference type="GO" id="GO:0016020">
    <property type="term" value="C:membrane"/>
    <property type="evidence" value="ECO:0007669"/>
    <property type="project" value="UniProtKB-SubCell"/>
</dbReference>
<gene>
    <name evidence="8" type="ORF">CTOB1V02_LOCUS12403</name>
</gene>
<dbReference type="InterPro" id="IPR039421">
    <property type="entry name" value="Type_1_exporter"/>
</dbReference>
<dbReference type="AlphaFoldDB" id="A0A7R8WT36"/>
<comment type="subcellular location">
    <subcellularLocation>
        <location evidence="1">Membrane</location>
        <topology evidence="1">Multi-pass membrane protein</topology>
    </subcellularLocation>
</comment>
<accession>A0A7R8WT36</accession>
<dbReference type="PANTHER" id="PTHR24221">
    <property type="entry name" value="ATP-BINDING CASSETTE SUB-FAMILY B"/>
    <property type="match status" value="1"/>
</dbReference>
<organism evidence="8">
    <name type="scientific">Cyprideis torosa</name>
    <dbReference type="NCBI Taxonomy" id="163714"/>
    <lineage>
        <taxon>Eukaryota</taxon>
        <taxon>Metazoa</taxon>
        <taxon>Ecdysozoa</taxon>
        <taxon>Arthropoda</taxon>
        <taxon>Crustacea</taxon>
        <taxon>Oligostraca</taxon>
        <taxon>Ostracoda</taxon>
        <taxon>Podocopa</taxon>
        <taxon>Podocopida</taxon>
        <taxon>Cytherocopina</taxon>
        <taxon>Cytheroidea</taxon>
        <taxon>Cytherideidae</taxon>
        <taxon>Cyprideis</taxon>
    </lineage>
</organism>
<keyword evidence="3" id="KW-0547">Nucleotide-binding</keyword>
<dbReference type="PROSITE" id="PS50929">
    <property type="entry name" value="ABC_TM1F"/>
    <property type="match status" value="1"/>
</dbReference>
<dbReference type="OrthoDB" id="6500128at2759"/>
<proteinExistence type="inferred from homology"/>
<feature type="non-terminal residue" evidence="8">
    <location>
        <position position="1"/>
    </location>
</feature>